<feature type="transmembrane region" description="Helical" evidence="14">
    <location>
        <begin position="179"/>
        <end position="201"/>
    </location>
</feature>
<evidence type="ECO:0000256" key="14">
    <source>
        <dbReference type="SAM" id="Phobius"/>
    </source>
</evidence>
<dbReference type="PANTHER" id="PTHR14207:SF0">
    <property type="entry name" value="3-BETA-HYDROXYSTEROID-DELTA(8),DELTA(7)-ISOMERASE"/>
    <property type="match status" value="1"/>
</dbReference>
<proteinExistence type="inferred from homology"/>
<dbReference type="GO" id="GO:0005783">
    <property type="term" value="C:endoplasmic reticulum"/>
    <property type="evidence" value="ECO:0007669"/>
    <property type="project" value="TreeGrafter"/>
</dbReference>
<sequence length="226" mass="25384">MDDEPQHPYFPQSLVLSGYTPPAHSSEYLLVSMFLLVAGLLSTAAIASQIYRPRLPSGDRLTALWFVLCGSFHCLLELYYVLHFNTIAKETHFAASLLKEYAKSDSRYLAQVPLVLVLETITVVVIGPMCLWTAWAILQNSCGRHIAQLGVCVLHLYSVSLYFGTEFMAAESNCRPEFVYYWVYLIGMNAPWIVVPLYLAVTSVKEIYTGMLIAKRVTGRSATKQE</sequence>
<evidence type="ECO:0000256" key="3">
    <source>
        <dbReference type="ARBA" id="ARBA00022516"/>
    </source>
</evidence>
<evidence type="ECO:0000256" key="13">
    <source>
        <dbReference type="PROSITE-ProRule" id="PRU01087"/>
    </source>
</evidence>
<keyword evidence="7" id="KW-0756">Sterol biosynthesis</keyword>
<comment type="subcellular location">
    <subcellularLocation>
        <location evidence="1">Membrane</location>
        <topology evidence="1">Multi-pass membrane protein</topology>
    </subcellularLocation>
</comment>
<keyword evidence="6 13" id="KW-1133">Transmembrane helix</keyword>
<keyword evidence="17" id="KW-1185">Reference proteome</keyword>
<evidence type="ECO:0000256" key="5">
    <source>
        <dbReference type="ARBA" id="ARBA00022955"/>
    </source>
</evidence>
<keyword evidence="12" id="KW-0413">Isomerase</keyword>
<keyword evidence="4 13" id="KW-0812">Transmembrane</keyword>
<evidence type="ECO:0000256" key="10">
    <source>
        <dbReference type="ARBA" id="ARBA00023166"/>
    </source>
</evidence>
<evidence type="ECO:0000313" key="16">
    <source>
        <dbReference type="EMBL" id="KAJ2787086.1"/>
    </source>
</evidence>
<keyword evidence="10" id="KW-1207">Sterol metabolism</keyword>
<dbReference type="GO" id="GO:0000247">
    <property type="term" value="F:C-8 sterol isomerase activity"/>
    <property type="evidence" value="ECO:0007669"/>
    <property type="project" value="TreeGrafter"/>
</dbReference>
<dbReference type="InterPro" id="IPR007905">
    <property type="entry name" value="EBP"/>
</dbReference>
<dbReference type="EMBL" id="JANBUM010000034">
    <property type="protein sequence ID" value="KAJ2787086.1"/>
    <property type="molecule type" value="Genomic_DNA"/>
</dbReference>
<name>A0A9W8LP11_9FUNG</name>
<feature type="domain" description="EXPERA" evidence="15">
    <location>
        <begin position="58"/>
        <end position="200"/>
    </location>
</feature>
<dbReference type="GO" id="GO:0004769">
    <property type="term" value="F:steroid Delta-isomerase activity"/>
    <property type="evidence" value="ECO:0007669"/>
    <property type="project" value="TreeGrafter"/>
</dbReference>
<dbReference type="GO" id="GO:0016126">
    <property type="term" value="P:sterol biosynthetic process"/>
    <property type="evidence" value="ECO:0007669"/>
    <property type="project" value="UniProtKB-KW"/>
</dbReference>
<evidence type="ECO:0000313" key="17">
    <source>
        <dbReference type="Proteomes" id="UP001140172"/>
    </source>
</evidence>
<evidence type="ECO:0000259" key="15">
    <source>
        <dbReference type="PROSITE" id="PS51751"/>
    </source>
</evidence>
<keyword evidence="5" id="KW-0752">Steroid biosynthesis</keyword>
<evidence type="ECO:0000256" key="1">
    <source>
        <dbReference type="ARBA" id="ARBA00004141"/>
    </source>
</evidence>
<keyword evidence="8" id="KW-0443">Lipid metabolism</keyword>
<protein>
    <recommendedName>
        <fullName evidence="15">EXPERA domain-containing protein</fullName>
    </recommendedName>
</protein>
<dbReference type="GO" id="GO:0016020">
    <property type="term" value="C:membrane"/>
    <property type="evidence" value="ECO:0007669"/>
    <property type="project" value="UniProtKB-SubCell"/>
</dbReference>
<organism evidence="16 17">
    <name type="scientific">Coemansia interrupta</name>
    <dbReference type="NCBI Taxonomy" id="1126814"/>
    <lineage>
        <taxon>Eukaryota</taxon>
        <taxon>Fungi</taxon>
        <taxon>Fungi incertae sedis</taxon>
        <taxon>Zoopagomycota</taxon>
        <taxon>Kickxellomycotina</taxon>
        <taxon>Kickxellomycetes</taxon>
        <taxon>Kickxellales</taxon>
        <taxon>Kickxellaceae</taxon>
        <taxon>Coemansia</taxon>
    </lineage>
</organism>
<evidence type="ECO:0000256" key="9">
    <source>
        <dbReference type="ARBA" id="ARBA00023136"/>
    </source>
</evidence>
<evidence type="ECO:0000256" key="2">
    <source>
        <dbReference type="ARBA" id="ARBA00008337"/>
    </source>
</evidence>
<keyword evidence="9 13" id="KW-0472">Membrane</keyword>
<gene>
    <name evidence="16" type="ORF">GGI15_001019</name>
</gene>
<feature type="transmembrane region" description="Helical" evidence="14">
    <location>
        <begin position="145"/>
        <end position="164"/>
    </location>
</feature>
<evidence type="ECO:0000256" key="12">
    <source>
        <dbReference type="ARBA" id="ARBA00023235"/>
    </source>
</evidence>
<dbReference type="PROSITE" id="PS51751">
    <property type="entry name" value="EXPERA"/>
    <property type="match status" value="1"/>
</dbReference>
<dbReference type="InterPro" id="IPR033118">
    <property type="entry name" value="EXPERA"/>
</dbReference>
<evidence type="ECO:0000256" key="8">
    <source>
        <dbReference type="ARBA" id="ARBA00023098"/>
    </source>
</evidence>
<feature type="transmembrane region" description="Helical" evidence="14">
    <location>
        <begin position="114"/>
        <end position="138"/>
    </location>
</feature>
<evidence type="ECO:0000256" key="6">
    <source>
        <dbReference type="ARBA" id="ARBA00022989"/>
    </source>
</evidence>
<keyword evidence="11" id="KW-0753">Steroid metabolism</keyword>
<dbReference type="Pfam" id="PF05241">
    <property type="entry name" value="EBP"/>
    <property type="match status" value="1"/>
</dbReference>
<dbReference type="AlphaFoldDB" id="A0A9W8LP11"/>
<comment type="caution">
    <text evidence="16">The sequence shown here is derived from an EMBL/GenBank/DDBJ whole genome shotgun (WGS) entry which is preliminary data.</text>
</comment>
<feature type="transmembrane region" description="Helical" evidence="14">
    <location>
        <begin position="63"/>
        <end position="82"/>
    </location>
</feature>
<feature type="transmembrane region" description="Helical" evidence="14">
    <location>
        <begin position="28"/>
        <end position="51"/>
    </location>
</feature>
<reference evidence="16" key="1">
    <citation type="submission" date="2022-07" db="EMBL/GenBank/DDBJ databases">
        <title>Phylogenomic reconstructions and comparative analyses of Kickxellomycotina fungi.</title>
        <authorList>
            <person name="Reynolds N.K."/>
            <person name="Stajich J.E."/>
            <person name="Barry K."/>
            <person name="Grigoriev I.V."/>
            <person name="Crous P."/>
            <person name="Smith M.E."/>
        </authorList>
    </citation>
    <scope>NUCLEOTIDE SEQUENCE</scope>
    <source>
        <strain evidence="16">BCRC 34489</strain>
    </source>
</reference>
<comment type="similarity">
    <text evidence="2">Belongs to the EBP family.</text>
</comment>
<accession>A0A9W8LP11</accession>
<dbReference type="OrthoDB" id="58557at2759"/>
<evidence type="ECO:0000256" key="4">
    <source>
        <dbReference type="ARBA" id="ARBA00022692"/>
    </source>
</evidence>
<evidence type="ECO:0000256" key="11">
    <source>
        <dbReference type="ARBA" id="ARBA00023221"/>
    </source>
</evidence>
<dbReference type="GO" id="GO:0047750">
    <property type="term" value="F:cholestenol delta-isomerase activity"/>
    <property type="evidence" value="ECO:0007669"/>
    <property type="project" value="InterPro"/>
</dbReference>
<evidence type="ECO:0000256" key="7">
    <source>
        <dbReference type="ARBA" id="ARBA00023011"/>
    </source>
</evidence>
<dbReference type="Proteomes" id="UP001140172">
    <property type="component" value="Unassembled WGS sequence"/>
</dbReference>
<keyword evidence="3" id="KW-0444">Lipid biosynthesis</keyword>
<dbReference type="PANTHER" id="PTHR14207">
    <property type="entry name" value="STEROL ISOMERASE"/>
    <property type="match status" value="1"/>
</dbReference>